<reference evidence="3" key="1">
    <citation type="submission" date="2021-11" db="EMBL/GenBank/DDBJ databases">
        <authorList>
            <consortium name="Genoscope - CEA"/>
            <person name="William W."/>
        </authorList>
    </citation>
    <scope>NUCLEOTIDE SEQUENCE</scope>
</reference>
<sequence length="772" mass="84738">MMRWLLPLLLHTSQAEDRINVALHAQAPPTPGGYVVGSVMTTNGLKKALLRTGRVREARSFYPFHYHFVNNATWDLLIIEGWFESSAAAIHEFRRHSPQIIVFYWCLDPLFPGLSSIASLDVDGYLTNSLEVAEELSKIAPSRFVPLAADVDEMAVTTPYNESGPYVYVGSALGVDTKRNLVQMLREAQNTSRGLELWGSGWRDVGPPDLLPSYRGLLPHGELANCYAKAGAVLGATMDGQREKGMVNNRVFEVLAAGRPLVQEAFPELEDLLKDAPSHNLVLWHKAGDVPRGAFVRNETATSYISKHHTYDARAADVLAHFDALRNHNGRTGALRVAILWNGAWTPQLQTTVAAAADRLQRLYRIFWVRVADVISQSVDLLHYDVIFAVGKRDSPSDICARSLVREWTLPRHLEQRRLWILVDDGDLDPGGVSCFPDRLPRNASQAYDAVVFAEESDRPLLIEEGFHPLQLQEGYGVAPFPPKTLDDDGDDAYDAVVLADARDITTPKGRARVVDAARRTQRADHRGLVAVVGESIMISAVSQLKRELGAVDMRLIGNDAIVQDGVLDRAARKCDMLIVPHSNESKGGDWAVAYAAAVAREGATVLITDPTNTRLHRLAAVTSNGVATLSDALSFGVTRALTLGRGASKATIISAEPSSITNGDVRFSINFEAFVTGRDGSWCLVSDRSGMLTCVLQRHLDLVLRVEAPPNCEPFNISFYVELKSNVYGDVLRRSDAVTVRVGGGETQEALPSYPRTEVLLWPFKPACPAS</sequence>
<evidence type="ECO:0000259" key="2">
    <source>
        <dbReference type="Pfam" id="PF13524"/>
    </source>
</evidence>
<dbReference type="Pfam" id="PF13524">
    <property type="entry name" value="Glyco_trans_1_2"/>
    <property type="match status" value="1"/>
</dbReference>
<dbReference type="EMBL" id="CAKKNE010000002">
    <property type="protein sequence ID" value="CAH0369663.1"/>
    <property type="molecule type" value="Genomic_DNA"/>
</dbReference>
<dbReference type="AlphaFoldDB" id="A0A8J2SGG7"/>
<name>A0A8J2SGG7_9STRA</name>
<organism evidence="3 4">
    <name type="scientific">Pelagomonas calceolata</name>
    <dbReference type="NCBI Taxonomy" id="35677"/>
    <lineage>
        <taxon>Eukaryota</taxon>
        <taxon>Sar</taxon>
        <taxon>Stramenopiles</taxon>
        <taxon>Ochrophyta</taxon>
        <taxon>Pelagophyceae</taxon>
        <taxon>Pelagomonadales</taxon>
        <taxon>Pelagomonadaceae</taxon>
        <taxon>Pelagomonas</taxon>
    </lineage>
</organism>
<protein>
    <recommendedName>
        <fullName evidence="2">Spore protein YkvP/CgeB glycosyl transferase-like domain-containing protein</fullName>
    </recommendedName>
</protein>
<proteinExistence type="predicted"/>
<evidence type="ECO:0000313" key="4">
    <source>
        <dbReference type="Proteomes" id="UP000789595"/>
    </source>
</evidence>
<feature type="chain" id="PRO_5035225843" description="Spore protein YkvP/CgeB glycosyl transferase-like domain-containing protein" evidence="1">
    <location>
        <begin position="16"/>
        <end position="772"/>
    </location>
</feature>
<dbReference type="InterPro" id="IPR055259">
    <property type="entry name" value="YkvP/CgeB_Glyco_trans-like"/>
</dbReference>
<keyword evidence="1" id="KW-0732">Signal</keyword>
<accession>A0A8J2SGG7</accession>
<dbReference type="OrthoDB" id="197036at2759"/>
<comment type="caution">
    <text evidence="3">The sequence shown here is derived from an EMBL/GenBank/DDBJ whole genome shotgun (WGS) entry which is preliminary data.</text>
</comment>
<dbReference type="Proteomes" id="UP000789595">
    <property type="component" value="Unassembled WGS sequence"/>
</dbReference>
<feature type="domain" description="Spore protein YkvP/CgeB glycosyl transferase-like" evidence="2">
    <location>
        <begin position="183"/>
        <end position="318"/>
    </location>
</feature>
<feature type="signal peptide" evidence="1">
    <location>
        <begin position="1"/>
        <end position="15"/>
    </location>
</feature>
<keyword evidence="4" id="KW-1185">Reference proteome</keyword>
<evidence type="ECO:0000313" key="3">
    <source>
        <dbReference type="EMBL" id="CAH0369663.1"/>
    </source>
</evidence>
<gene>
    <name evidence="3" type="ORF">PECAL_2P27950</name>
</gene>
<evidence type="ECO:0000256" key="1">
    <source>
        <dbReference type="SAM" id="SignalP"/>
    </source>
</evidence>